<organism evidence="2 5">
    <name type="scientific">Flavonifractor plautii</name>
    <name type="common">Fusobacterium plautii</name>
    <dbReference type="NCBI Taxonomy" id="292800"/>
    <lineage>
        <taxon>Bacteria</taxon>
        <taxon>Bacillati</taxon>
        <taxon>Bacillota</taxon>
        <taxon>Clostridia</taxon>
        <taxon>Eubacteriales</taxon>
        <taxon>Oscillospiraceae</taxon>
        <taxon>Flavonifractor</taxon>
    </lineage>
</organism>
<evidence type="ECO:0000313" key="2">
    <source>
        <dbReference type="EMBL" id="MSB19638.1"/>
    </source>
</evidence>
<proteinExistence type="predicted"/>
<dbReference type="Proteomes" id="UP000429811">
    <property type="component" value="Unassembled WGS sequence"/>
</dbReference>
<dbReference type="Proteomes" id="UP000434475">
    <property type="component" value="Unassembled WGS sequence"/>
</dbReference>
<protein>
    <submittedName>
        <fullName evidence="2">Uncharacterized protein</fullName>
    </submittedName>
</protein>
<dbReference type="RefSeq" id="WP_024724442.1">
    <property type="nucleotide sequence ID" value="NZ_BAABZG010000001.1"/>
</dbReference>
<reference evidence="1" key="2">
    <citation type="submission" date="2023-01" db="EMBL/GenBank/DDBJ databases">
        <title>Human gut microbiome strain richness.</title>
        <authorList>
            <person name="Chen-Liaw A."/>
        </authorList>
    </citation>
    <scope>NUCLEOTIDE SEQUENCE</scope>
    <source>
        <strain evidence="1">2225st1_A6_2225SCRN_200828</strain>
    </source>
</reference>
<dbReference type="EMBL" id="WKPO01000005">
    <property type="protein sequence ID" value="MSB48115.1"/>
    <property type="molecule type" value="Genomic_DNA"/>
</dbReference>
<dbReference type="EMBL" id="WKPR01000007">
    <property type="protein sequence ID" value="MSB19638.1"/>
    <property type="molecule type" value="Genomic_DNA"/>
</dbReference>
<reference evidence="4 5" key="1">
    <citation type="journal article" date="2019" name="Nat. Med.">
        <title>A library of human gut bacterial isolates paired with longitudinal multiomics data enables mechanistic microbiome research.</title>
        <authorList>
            <person name="Poyet M."/>
            <person name="Groussin M."/>
            <person name="Gibbons S.M."/>
            <person name="Avila-Pacheco J."/>
            <person name="Jiang X."/>
            <person name="Kearney S.M."/>
            <person name="Perrotta A.R."/>
            <person name="Berdy B."/>
            <person name="Zhao S."/>
            <person name="Lieberman T.D."/>
            <person name="Swanson P.K."/>
            <person name="Smith M."/>
            <person name="Roesemann S."/>
            <person name="Alexander J.E."/>
            <person name="Rich S.A."/>
            <person name="Livny J."/>
            <person name="Vlamakis H."/>
            <person name="Clish C."/>
            <person name="Bullock K."/>
            <person name="Deik A."/>
            <person name="Scott J."/>
            <person name="Pierce K.A."/>
            <person name="Xavier R.J."/>
            <person name="Alm E.J."/>
        </authorList>
    </citation>
    <scope>NUCLEOTIDE SEQUENCE [LARGE SCALE GENOMIC DNA]</scope>
    <source>
        <strain evidence="2 5">BIOML-A2</strain>
        <strain evidence="3 4">BIOML-A5</strain>
    </source>
</reference>
<name>A0A6I2QZ41_FLAPL</name>
<evidence type="ECO:0000313" key="3">
    <source>
        <dbReference type="EMBL" id="MSB48115.1"/>
    </source>
</evidence>
<comment type="caution">
    <text evidence="2">The sequence shown here is derived from an EMBL/GenBank/DDBJ whole genome shotgun (WGS) entry which is preliminary data.</text>
</comment>
<evidence type="ECO:0000313" key="4">
    <source>
        <dbReference type="Proteomes" id="UP000429811"/>
    </source>
</evidence>
<accession>A0A6I2QZ41</accession>
<dbReference type="Proteomes" id="UP001211006">
    <property type="component" value="Unassembled WGS sequence"/>
</dbReference>
<evidence type="ECO:0000313" key="5">
    <source>
        <dbReference type="Proteomes" id="UP000434475"/>
    </source>
</evidence>
<sequence length="85" mass="9894">MIDLRKVYTVFLTEIQGNVIKKIMRAFLSERTLQKERETIMERVASHGFGRRIFFILVSTPPFGIPLLVGKKSRLQCFHERTAVV</sequence>
<evidence type="ECO:0000313" key="1">
    <source>
        <dbReference type="EMBL" id="MDB7907202.1"/>
    </source>
</evidence>
<dbReference type="AlphaFoldDB" id="A0A6I2QZ41"/>
<dbReference type="EMBL" id="JAQLWO010000016">
    <property type="protein sequence ID" value="MDB7907202.1"/>
    <property type="molecule type" value="Genomic_DNA"/>
</dbReference>
<gene>
    <name evidence="3" type="ORF">GKE90_05275</name>
    <name evidence="2" type="ORF">GKE97_08910</name>
    <name evidence="1" type="ORF">PND83_14555</name>
</gene>